<dbReference type="PANTHER" id="PTHR33463">
    <property type="entry name" value="NB-ARC DOMAIN-CONTAINING PROTEIN-RELATED"/>
    <property type="match status" value="1"/>
</dbReference>
<dbReference type="SUPFAM" id="SSF52540">
    <property type="entry name" value="P-loop containing nucleoside triphosphate hydrolases"/>
    <property type="match status" value="1"/>
</dbReference>
<keyword evidence="2" id="KW-0611">Plant defense</keyword>
<protein>
    <recommendedName>
        <fullName evidence="3">NB-ARC domain-containing protein</fullName>
    </recommendedName>
</protein>
<proteinExistence type="predicted"/>
<sequence>MEVLLSIVGKIGECLVEPIGCQFGYFIHYHSNIETFKEQVQVLKVVRKDVEESTTAAKRNGEVAKNEVQNWTSRVDGALSEATKLLQGVEEVKFLDLISRYQLGRKTAKKTTAIKELKKDGEFDQVTNPAPPPGVLSMPSQDFVIFESTKNYMEIMEALKDDRTNFIVIHGMGGVGKTSLVKEIAKSVEQDKHFDAIVMVVVSQTINVIRIQDQIAEMLGLDLKQIRTKEGRASWEPLRGKDLEEWKEVALKLKKAEPVNIEGVNDDVYKCLKLSYDYLRNKEDKFIFQFCCLFPKDYDIPMEDLERYGIGLRTFEDVRIQEARNRARSIVNNLKESCLLLMIVMTFLLSHYAEIVSF</sequence>
<keyword evidence="5" id="KW-1185">Reference proteome</keyword>
<dbReference type="InterPro" id="IPR027417">
    <property type="entry name" value="P-loop_NTPase"/>
</dbReference>
<dbReference type="InterPro" id="IPR002182">
    <property type="entry name" value="NB-ARC"/>
</dbReference>
<evidence type="ECO:0000313" key="5">
    <source>
        <dbReference type="Proteomes" id="UP000467840"/>
    </source>
</evidence>
<dbReference type="Pfam" id="PF00931">
    <property type="entry name" value="NB-ARC"/>
    <property type="match status" value="1"/>
</dbReference>
<dbReference type="InterPro" id="IPR050905">
    <property type="entry name" value="Plant_NBS-LRR"/>
</dbReference>
<dbReference type="EMBL" id="JAAGAX010000003">
    <property type="protein sequence ID" value="KAF2319046.1"/>
    <property type="molecule type" value="Genomic_DNA"/>
</dbReference>
<dbReference type="Proteomes" id="UP000467840">
    <property type="component" value="Chromosome 10"/>
</dbReference>
<dbReference type="AlphaFoldDB" id="A0A6A6N394"/>
<dbReference type="PANTHER" id="PTHR33463:SF145">
    <property type="entry name" value="NB-ARC DOMAIN-CONTAINING PROTEIN"/>
    <property type="match status" value="1"/>
</dbReference>
<comment type="caution">
    <text evidence="4">The sequence shown here is derived from an EMBL/GenBank/DDBJ whole genome shotgun (WGS) entry which is preliminary data.</text>
</comment>
<accession>A0A6A6N394</accession>
<dbReference type="GO" id="GO:0043531">
    <property type="term" value="F:ADP binding"/>
    <property type="evidence" value="ECO:0007669"/>
    <property type="project" value="InterPro"/>
</dbReference>
<evidence type="ECO:0000256" key="1">
    <source>
        <dbReference type="ARBA" id="ARBA00022614"/>
    </source>
</evidence>
<name>A0A6A6N394_HEVBR</name>
<evidence type="ECO:0000256" key="2">
    <source>
        <dbReference type="ARBA" id="ARBA00022821"/>
    </source>
</evidence>
<gene>
    <name evidence="4" type="ORF">GH714_012957</name>
</gene>
<feature type="domain" description="NB-ARC" evidence="3">
    <location>
        <begin position="153"/>
        <end position="232"/>
    </location>
</feature>
<evidence type="ECO:0000313" key="4">
    <source>
        <dbReference type="EMBL" id="KAF2319046.1"/>
    </source>
</evidence>
<dbReference type="Gene3D" id="1.10.10.10">
    <property type="entry name" value="Winged helix-like DNA-binding domain superfamily/Winged helix DNA-binding domain"/>
    <property type="match status" value="1"/>
</dbReference>
<dbReference type="InterPro" id="IPR036388">
    <property type="entry name" value="WH-like_DNA-bd_sf"/>
</dbReference>
<keyword evidence="1" id="KW-0433">Leucine-rich repeat</keyword>
<dbReference type="Gene3D" id="3.40.50.300">
    <property type="entry name" value="P-loop containing nucleotide triphosphate hydrolases"/>
    <property type="match status" value="1"/>
</dbReference>
<evidence type="ECO:0000259" key="3">
    <source>
        <dbReference type="Pfam" id="PF00931"/>
    </source>
</evidence>
<reference evidence="4 5" key="1">
    <citation type="journal article" date="2020" name="Mol. Plant">
        <title>The Chromosome-Based Rubber Tree Genome Provides New Insights into Spurge Genome Evolution and Rubber Biosynthesis.</title>
        <authorList>
            <person name="Liu J."/>
            <person name="Shi C."/>
            <person name="Shi C.C."/>
            <person name="Li W."/>
            <person name="Zhang Q.J."/>
            <person name="Zhang Y."/>
            <person name="Li K."/>
            <person name="Lu H.F."/>
            <person name="Shi C."/>
            <person name="Zhu S.T."/>
            <person name="Xiao Z.Y."/>
            <person name="Nan H."/>
            <person name="Yue Y."/>
            <person name="Zhu X.G."/>
            <person name="Wu Y."/>
            <person name="Hong X.N."/>
            <person name="Fan G.Y."/>
            <person name="Tong Y."/>
            <person name="Zhang D."/>
            <person name="Mao C.L."/>
            <person name="Liu Y.L."/>
            <person name="Hao S.J."/>
            <person name="Liu W.Q."/>
            <person name="Lv M.Q."/>
            <person name="Zhang H.B."/>
            <person name="Liu Y."/>
            <person name="Hu-Tang G.R."/>
            <person name="Wang J.P."/>
            <person name="Wang J.H."/>
            <person name="Sun Y.H."/>
            <person name="Ni S.B."/>
            <person name="Chen W.B."/>
            <person name="Zhang X.C."/>
            <person name="Jiao Y.N."/>
            <person name="Eichler E.E."/>
            <person name="Li G.H."/>
            <person name="Liu X."/>
            <person name="Gao L.Z."/>
        </authorList>
    </citation>
    <scope>NUCLEOTIDE SEQUENCE [LARGE SCALE GENOMIC DNA]</scope>
    <source>
        <strain evidence="5">cv. GT1</strain>
        <tissue evidence="4">Leaf</tissue>
    </source>
</reference>
<organism evidence="4 5">
    <name type="scientific">Hevea brasiliensis</name>
    <name type="common">Para rubber tree</name>
    <name type="synonym">Siphonia brasiliensis</name>
    <dbReference type="NCBI Taxonomy" id="3981"/>
    <lineage>
        <taxon>Eukaryota</taxon>
        <taxon>Viridiplantae</taxon>
        <taxon>Streptophyta</taxon>
        <taxon>Embryophyta</taxon>
        <taxon>Tracheophyta</taxon>
        <taxon>Spermatophyta</taxon>
        <taxon>Magnoliopsida</taxon>
        <taxon>eudicotyledons</taxon>
        <taxon>Gunneridae</taxon>
        <taxon>Pentapetalae</taxon>
        <taxon>rosids</taxon>
        <taxon>fabids</taxon>
        <taxon>Malpighiales</taxon>
        <taxon>Euphorbiaceae</taxon>
        <taxon>Crotonoideae</taxon>
        <taxon>Micrandreae</taxon>
        <taxon>Hevea</taxon>
    </lineage>
</organism>